<dbReference type="InterPro" id="IPR001110">
    <property type="entry name" value="UPF0012_CS"/>
</dbReference>
<dbReference type="RefSeq" id="WP_212688122.1">
    <property type="nucleotide sequence ID" value="NZ_JAGSPN010000008.1"/>
</dbReference>
<accession>A0A941I7M1</accession>
<dbReference type="Gene3D" id="3.60.110.10">
    <property type="entry name" value="Carbon-nitrogen hydrolase"/>
    <property type="match status" value="1"/>
</dbReference>
<sequence>MKVAAIQMVSATAPEVNCLAAESLIQQAAEQGAQCIVLPEYWPLMGKRDTDKLTIAEPFGDGPLQQWMSEKARQHRIWLVGGTIPLVSPDDGKVFNSTLVYGPDGAVQARYDKIHLFGFQKEQESYEESRTITAGTQPVSFSAGDLRIGLSICYDVRFPELYRAMGACDLLLVPAAFTYTTGQAHWEILLRTRAVENQCYVLACGQGGLHENGRRTWGHSMLIDPWGKIIDVLPEGEGIVSGILDTALIADIRASLPALNHRKLR</sequence>
<evidence type="ECO:0000313" key="5">
    <source>
        <dbReference type="Proteomes" id="UP000680067"/>
    </source>
</evidence>
<evidence type="ECO:0000313" key="4">
    <source>
        <dbReference type="EMBL" id="MBR7782815.1"/>
    </source>
</evidence>
<dbReference type="CDD" id="cd07572">
    <property type="entry name" value="nit"/>
    <property type="match status" value="1"/>
</dbReference>
<dbReference type="PANTHER" id="PTHR23088">
    <property type="entry name" value="NITRILASE-RELATED"/>
    <property type="match status" value="1"/>
</dbReference>
<organism evidence="4 5">
    <name type="scientific">Undibacterium luofuense</name>
    <dbReference type="NCBI Taxonomy" id="2828733"/>
    <lineage>
        <taxon>Bacteria</taxon>
        <taxon>Pseudomonadati</taxon>
        <taxon>Pseudomonadota</taxon>
        <taxon>Betaproteobacteria</taxon>
        <taxon>Burkholderiales</taxon>
        <taxon>Oxalobacteraceae</taxon>
        <taxon>Undibacterium</taxon>
    </lineage>
</organism>
<dbReference type="PROSITE" id="PS01227">
    <property type="entry name" value="UPF0012"/>
    <property type="match status" value="1"/>
</dbReference>
<dbReference type="EMBL" id="JAGSPN010000008">
    <property type="protein sequence ID" value="MBR7782815.1"/>
    <property type="molecule type" value="Genomic_DNA"/>
</dbReference>
<dbReference type="GO" id="GO:0016811">
    <property type="term" value="F:hydrolase activity, acting on carbon-nitrogen (but not peptide) bonds, in linear amides"/>
    <property type="evidence" value="ECO:0007669"/>
    <property type="project" value="InterPro"/>
</dbReference>
<proteinExistence type="inferred from homology"/>
<comment type="similarity">
    <text evidence="1">Belongs to the carbon-nitrogen hydrolase superfamily. NIT1/NIT2 family.</text>
</comment>
<dbReference type="InterPro" id="IPR045254">
    <property type="entry name" value="Nit1/2_C-N_Hydrolase"/>
</dbReference>
<name>A0A941I7M1_9BURK</name>
<dbReference type="PANTHER" id="PTHR23088:SF27">
    <property type="entry name" value="DEAMINATED GLUTATHIONE AMIDASE"/>
    <property type="match status" value="1"/>
</dbReference>
<evidence type="ECO:0000256" key="1">
    <source>
        <dbReference type="ARBA" id="ARBA00010613"/>
    </source>
</evidence>
<comment type="caution">
    <text evidence="4">The sequence shown here is derived from an EMBL/GenBank/DDBJ whole genome shotgun (WGS) entry which is preliminary data.</text>
</comment>
<dbReference type="Pfam" id="PF00795">
    <property type="entry name" value="CN_hydrolase"/>
    <property type="match status" value="1"/>
</dbReference>
<dbReference type="SUPFAM" id="SSF56317">
    <property type="entry name" value="Carbon-nitrogen hydrolase"/>
    <property type="match status" value="1"/>
</dbReference>
<dbReference type="AlphaFoldDB" id="A0A941I7M1"/>
<evidence type="ECO:0000259" key="3">
    <source>
        <dbReference type="PROSITE" id="PS50263"/>
    </source>
</evidence>
<gene>
    <name evidence="4" type="ORF">KDM89_11720</name>
</gene>
<protein>
    <submittedName>
        <fullName evidence="4">Carbon-nitrogen hydrolase family protein</fullName>
    </submittedName>
</protein>
<evidence type="ECO:0000256" key="2">
    <source>
        <dbReference type="ARBA" id="ARBA00022801"/>
    </source>
</evidence>
<dbReference type="InterPro" id="IPR003010">
    <property type="entry name" value="C-N_Hydrolase"/>
</dbReference>
<keyword evidence="2 4" id="KW-0378">Hydrolase</keyword>
<keyword evidence="5" id="KW-1185">Reference proteome</keyword>
<dbReference type="PROSITE" id="PS50263">
    <property type="entry name" value="CN_HYDROLASE"/>
    <property type="match status" value="1"/>
</dbReference>
<reference evidence="4" key="1">
    <citation type="submission" date="2021-04" db="EMBL/GenBank/DDBJ databases">
        <title>novel species isolated from subtropical streams in China.</title>
        <authorList>
            <person name="Lu H."/>
        </authorList>
    </citation>
    <scope>NUCLEOTIDE SEQUENCE</scope>
    <source>
        <strain evidence="4">LFS511W</strain>
    </source>
</reference>
<feature type="domain" description="CN hydrolase" evidence="3">
    <location>
        <begin position="1"/>
        <end position="246"/>
    </location>
</feature>
<dbReference type="InterPro" id="IPR036526">
    <property type="entry name" value="C-N_Hydrolase_sf"/>
</dbReference>
<dbReference type="Proteomes" id="UP000680067">
    <property type="component" value="Unassembled WGS sequence"/>
</dbReference>